<dbReference type="PROSITE" id="PS51975">
    <property type="entry name" value="RNASE_H_2"/>
    <property type="match status" value="1"/>
</dbReference>
<evidence type="ECO:0000256" key="1">
    <source>
        <dbReference type="ARBA" id="ARBA00000077"/>
    </source>
</evidence>
<comment type="similarity">
    <text evidence="3">Belongs to the RNase HII family. Eukaryotic subfamily.</text>
</comment>
<dbReference type="EMBL" id="KV454488">
    <property type="protein sequence ID" value="ODV59077.1"/>
    <property type="molecule type" value="Genomic_DNA"/>
</dbReference>
<dbReference type="GO" id="GO:0003723">
    <property type="term" value="F:RNA binding"/>
    <property type="evidence" value="ECO:0007669"/>
    <property type="project" value="UniProtKB-UniRule"/>
</dbReference>
<comment type="function">
    <text evidence="9">Endonuclease that specifically degrades the RNA of RNA-DNA hybrids.</text>
</comment>
<evidence type="ECO:0000313" key="11">
    <source>
        <dbReference type="EMBL" id="ODV59077.1"/>
    </source>
</evidence>
<organism evidence="11 12">
    <name type="scientific">Ascoidea rubescens DSM 1968</name>
    <dbReference type="NCBI Taxonomy" id="1344418"/>
    <lineage>
        <taxon>Eukaryota</taxon>
        <taxon>Fungi</taxon>
        <taxon>Dikarya</taxon>
        <taxon>Ascomycota</taxon>
        <taxon>Saccharomycotina</taxon>
        <taxon>Saccharomycetes</taxon>
        <taxon>Ascoideaceae</taxon>
        <taxon>Ascoidea</taxon>
    </lineage>
</organism>
<dbReference type="InterPro" id="IPR024567">
    <property type="entry name" value="RNase_HII/HIII_dom"/>
</dbReference>
<evidence type="ECO:0000256" key="2">
    <source>
        <dbReference type="ARBA" id="ARBA00001946"/>
    </source>
</evidence>
<dbReference type="NCBIfam" id="TIGR00729">
    <property type="entry name" value="ribonuclease HII"/>
    <property type="match status" value="1"/>
</dbReference>
<comment type="catalytic activity">
    <reaction evidence="1 8 9">
        <text>Endonucleolytic cleavage to 5'-phosphomonoester.</text>
        <dbReference type="EC" id="3.1.26.4"/>
    </reaction>
</comment>
<dbReference type="GeneID" id="30963160"/>
<feature type="binding site" evidence="8">
    <location>
        <position position="29"/>
    </location>
    <ligand>
        <name>a divalent metal cation</name>
        <dbReference type="ChEBI" id="CHEBI:60240"/>
    </ligand>
</feature>
<protein>
    <recommendedName>
        <fullName evidence="9">Ribonuclease</fullName>
        <ecNumber evidence="9">3.1.26.4</ecNumber>
    </recommendedName>
</protein>
<comment type="cofactor">
    <cofactor evidence="2">
        <name>Mg(2+)</name>
        <dbReference type="ChEBI" id="CHEBI:18420"/>
    </cofactor>
</comment>
<evidence type="ECO:0000256" key="7">
    <source>
        <dbReference type="ARBA" id="ARBA00022801"/>
    </source>
</evidence>
<dbReference type="RefSeq" id="XP_020045384.1">
    <property type="nucleotide sequence ID" value="XM_020189524.1"/>
</dbReference>
<evidence type="ECO:0000256" key="6">
    <source>
        <dbReference type="ARBA" id="ARBA00022759"/>
    </source>
</evidence>
<dbReference type="GO" id="GO:0032299">
    <property type="term" value="C:ribonuclease H2 complex"/>
    <property type="evidence" value="ECO:0007669"/>
    <property type="project" value="TreeGrafter"/>
</dbReference>
<dbReference type="AlphaFoldDB" id="A0A1D2VC62"/>
<dbReference type="GO" id="GO:0046872">
    <property type="term" value="F:metal ion binding"/>
    <property type="evidence" value="ECO:0007669"/>
    <property type="project" value="UniProtKB-KW"/>
</dbReference>
<dbReference type="Gene3D" id="1.10.10.460">
    <property type="entry name" value="Ribonuclease hii. Domain 2"/>
    <property type="match status" value="1"/>
</dbReference>
<dbReference type="InterPro" id="IPR023160">
    <property type="entry name" value="RNase_HII_hlx-loop-hlx_cap_dom"/>
</dbReference>
<keyword evidence="5 8" id="KW-0479">Metal-binding</keyword>
<evidence type="ECO:0000256" key="9">
    <source>
        <dbReference type="RuleBase" id="RU003515"/>
    </source>
</evidence>
<dbReference type="GO" id="GO:0043137">
    <property type="term" value="P:DNA replication, removal of RNA primer"/>
    <property type="evidence" value="ECO:0007669"/>
    <property type="project" value="TreeGrafter"/>
</dbReference>
<dbReference type="InParanoid" id="A0A1D2VC62"/>
<evidence type="ECO:0000256" key="8">
    <source>
        <dbReference type="PROSITE-ProRule" id="PRU01319"/>
    </source>
</evidence>
<evidence type="ECO:0000256" key="4">
    <source>
        <dbReference type="ARBA" id="ARBA00022722"/>
    </source>
</evidence>
<dbReference type="GO" id="GO:0004523">
    <property type="term" value="F:RNA-DNA hybrid ribonuclease activity"/>
    <property type="evidence" value="ECO:0007669"/>
    <property type="project" value="UniProtKB-UniRule"/>
</dbReference>
<keyword evidence="6 8" id="KW-0255">Endonuclease</keyword>
<evidence type="ECO:0000256" key="5">
    <source>
        <dbReference type="ARBA" id="ARBA00022723"/>
    </source>
</evidence>
<dbReference type="EC" id="3.1.26.4" evidence="9"/>
<dbReference type="GO" id="GO:1990516">
    <property type="term" value="P:ribonucleotide excision repair"/>
    <property type="evidence" value="ECO:0007669"/>
    <property type="project" value="EnsemblFungi"/>
</dbReference>
<dbReference type="OrthoDB" id="7462577at2759"/>
<evidence type="ECO:0000256" key="3">
    <source>
        <dbReference type="ARBA" id="ARBA00007058"/>
    </source>
</evidence>
<gene>
    <name evidence="11" type="ORF">ASCRUDRAFT_18146</name>
</gene>
<dbReference type="STRING" id="1344418.A0A1D2VC62"/>
<sequence>IDHSSITYHSEIPLEISNSPDPYLILGVDEAGRGPVLGPMVYGISYCKKEFSSVLSSKKYGFNDSKQLTEHKRSYLLSKICENESELFKNVGWATKTLTARDISSGMLKPINNNNGNGNSAFNLNEQAHDATINLIQEVLDKGLNIKEVYVDTVGPPASYQTKLSRRFPNVKFTVTKKADSLFPIVSCASVVAKVTRDYSLDLSRKKLEEDDDNNNNKEGIIDWGSGYPSDPRTSKWLKRSINKIFGWNQFVRFSWQTTKDCLNKNNGINVIWEDDCIKKEAYSNIS</sequence>
<dbReference type="InterPro" id="IPR004649">
    <property type="entry name" value="RNase_H2_suA"/>
</dbReference>
<dbReference type="InterPro" id="IPR001352">
    <property type="entry name" value="RNase_HII/HIII"/>
</dbReference>
<evidence type="ECO:0000259" key="10">
    <source>
        <dbReference type="PROSITE" id="PS51975"/>
    </source>
</evidence>
<feature type="non-terminal residue" evidence="11">
    <location>
        <position position="1"/>
    </location>
</feature>
<dbReference type="FunCoup" id="A0A1D2VC62">
    <property type="interactions" value="427"/>
</dbReference>
<dbReference type="CDD" id="cd07181">
    <property type="entry name" value="RNase_HII_eukaryota_like"/>
    <property type="match status" value="1"/>
</dbReference>
<dbReference type="Pfam" id="PF01351">
    <property type="entry name" value="RNase_HII"/>
    <property type="match status" value="1"/>
</dbReference>
<dbReference type="InterPro" id="IPR036397">
    <property type="entry name" value="RNaseH_sf"/>
</dbReference>
<keyword evidence="4 8" id="KW-0540">Nuclease</keyword>
<feature type="domain" description="RNase H type-2" evidence="10">
    <location>
        <begin position="23"/>
        <end position="268"/>
    </location>
</feature>
<dbReference type="InterPro" id="IPR012337">
    <property type="entry name" value="RNaseH-like_sf"/>
</dbReference>
<dbReference type="FunFam" id="3.30.420.10:FF:000016">
    <property type="entry name" value="Ribonuclease"/>
    <property type="match status" value="1"/>
</dbReference>
<comment type="cofactor">
    <cofactor evidence="8">
        <name>Mn(2+)</name>
        <dbReference type="ChEBI" id="CHEBI:29035"/>
    </cofactor>
    <cofactor evidence="8">
        <name>Mg(2+)</name>
        <dbReference type="ChEBI" id="CHEBI:18420"/>
    </cofactor>
    <text evidence="8">Manganese or magnesium. Binds 1 divalent metal ion per monomer in the absence of substrate. May bind a second metal ion after substrate binding.</text>
</comment>
<dbReference type="Gene3D" id="3.30.420.10">
    <property type="entry name" value="Ribonuclease H-like superfamily/Ribonuclease H"/>
    <property type="match status" value="1"/>
</dbReference>
<reference evidence="12" key="1">
    <citation type="submission" date="2016-05" db="EMBL/GenBank/DDBJ databases">
        <title>Comparative genomics of biotechnologically important yeasts.</title>
        <authorList>
            <consortium name="DOE Joint Genome Institute"/>
            <person name="Riley R."/>
            <person name="Haridas S."/>
            <person name="Wolfe K.H."/>
            <person name="Lopes M.R."/>
            <person name="Hittinger C.T."/>
            <person name="Goker M."/>
            <person name="Salamov A."/>
            <person name="Wisecaver J."/>
            <person name="Long T.M."/>
            <person name="Aerts A.L."/>
            <person name="Barry K."/>
            <person name="Choi C."/>
            <person name="Clum A."/>
            <person name="Coughlan A.Y."/>
            <person name="Deshpande S."/>
            <person name="Douglass A.P."/>
            <person name="Hanson S.J."/>
            <person name="Klenk H.-P."/>
            <person name="Labutti K."/>
            <person name="Lapidus A."/>
            <person name="Lindquist E."/>
            <person name="Lipzen A."/>
            <person name="Meier-Kolthoff J.P."/>
            <person name="Ohm R.A."/>
            <person name="Otillar R.P."/>
            <person name="Pangilinan J."/>
            <person name="Peng Y."/>
            <person name="Rokas A."/>
            <person name="Rosa C.A."/>
            <person name="Scheuner C."/>
            <person name="Sibirny A.A."/>
            <person name="Slot J.C."/>
            <person name="Stielow J.B."/>
            <person name="Sun H."/>
            <person name="Kurtzman C.P."/>
            <person name="Blackwell M."/>
            <person name="Grigoriev I.V."/>
            <person name="Jeffries T.W."/>
        </authorList>
    </citation>
    <scope>NUCLEOTIDE SEQUENCE [LARGE SCALE GENOMIC DNA]</scope>
    <source>
        <strain evidence="12">DSM 1968</strain>
    </source>
</reference>
<dbReference type="SUPFAM" id="SSF53098">
    <property type="entry name" value="Ribonuclease H-like"/>
    <property type="match status" value="1"/>
</dbReference>
<dbReference type="Proteomes" id="UP000095038">
    <property type="component" value="Unassembled WGS sequence"/>
</dbReference>
<evidence type="ECO:0000313" key="12">
    <source>
        <dbReference type="Proteomes" id="UP000095038"/>
    </source>
</evidence>
<feature type="non-terminal residue" evidence="11">
    <location>
        <position position="287"/>
    </location>
</feature>
<accession>A0A1D2VC62</accession>
<keyword evidence="7 8" id="KW-0378">Hydrolase</keyword>
<dbReference type="FunFam" id="1.10.10.460:FF:000001">
    <property type="entry name" value="Ribonuclease"/>
    <property type="match status" value="1"/>
</dbReference>
<dbReference type="PANTHER" id="PTHR10954">
    <property type="entry name" value="RIBONUCLEASE H2 SUBUNIT A"/>
    <property type="match status" value="1"/>
</dbReference>
<feature type="binding site" evidence="8">
    <location>
        <position position="152"/>
    </location>
    <ligand>
        <name>a divalent metal cation</name>
        <dbReference type="ChEBI" id="CHEBI:60240"/>
    </ligand>
</feature>
<keyword evidence="12" id="KW-1185">Reference proteome</keyword>
<name>A0A1D2VC62_9ASCO</name>
<feature type="binding site" evidence="8">
    <location>
        <position position="30"/>
    </location>
    <ligand>
        <name>a divalent metal cation</name>
        <dbReference type="ChEBI" id="CHEBI:60240"/>
    </ligand>
</feature>
<proteinExistence type="inferred from homology"/>
<dbReference type="PANTHER" id="PTHR10954:SF7">
    <property type="entry name" value="RIBONUCLEASE H2 SUBUNIT A"/>
    <property type="match status" value="1"/>
</dbReference>